<name>A0ABY3TWK3_9MYCO</name>
<dbReference type="RefSeq" id="WP_240179894.1">
    <property type="nucleotide sequence ID" value="NZ_CP092362.2"/>
</dbReference>
<feature type="compositionally biased region" description="Pro residues" evidence="1">
    <location>
        <begin position="32"/>
        <end position="45"/>
    </location>
</feature>
<dbReference type="EMBL" id="CP092362">
    <property type="protein sequence ID" value="ULN43728.1"/>
    <property type="molecule type" value="Genomic_DNA"/>
</dbReference>
<sequence length="255" mass="26496">MFTPSPDYLQQLFAYLQAGQQLLQQWTALAGSPPPPANPFMPPAAPAAGQPMPATPFPALPAPTAPDYAQQLFSYLQAWRQYLEQAASPSPATSPTSPTSPTAPALGGLLQTASTPHHAGGSDTPTPPPDNTGTKSNMIKDTGSGSKLPDPKNIAVPPALKSQTQVPDSEKEGVQVLIPPFLNTGNQVDRLGERVRGQDSAASAVQAAAPGQVSDRTSLRAATAFQSAIDRVNPALVQPMNAKTLFSPGFETPSG</sequence>
<protein>
    <submittedName>
        <fullName evidence="2">Uncharacterized protein</fullName>
    </submittedName>
</protein>
<feature type="region of interest" description="Disordered" evidence="1">
    <location>
        <begin position="29"/>
        <end position="53"/>
    </location>
</feature>
<organism evidence="2 3">
    <name type="scientific">Mycolicibacterium crocinum</name>
    <dbReference type="NCBI Taxonomy" id="388459"/>
    <lineage>
        <taxon>Bacteria</taxon>
        <taxon>Bacillati</taxon>
        <taxon>Actinomycetota</taxon>
        <taxon>Actinomycetes</taxon>
        <taxon>Mycobacteriales</taxon>
        <taxon>Mycobacteriaceae</taxon>
        <taxon>Mycolicibacterium</taxon>
    </lineage>
</organism>
<evidence type="ECO:0000313" key="3">
    <source>
        <dbReference type="Proteomes" id="UP001055337"/>
    </source>
</evidence>
<accession>A0ABY3TWK3</accession>
<gene>
    <name evidence="2" type="ORF">MI149_12035</name>
</gene>
<feature type="compositionally biased region" description="Low complexity" evidence="1">
    <location>
        <begin position="86"/>
        <end position="105"/>
    </location>
</feature>
<evidence type="ECO:0000256" key="1">
    <source>
        <dbReference type="SAM" id="MobiDB-lite"/>
    </source>
</evidence>
<feature type="region of interest" description="Disordered" evidence="1">
    <location>
        <begin position="86"/>
        <end position="173"/>
    </location>
</feature>
<evidence type="ECO:0000313" key="2">
    <source>
        <dbReference type="EMBL" id="ULN43728.1"/>
    </source>
</evidence>
<reference evidence="2" key="1">
    <citation type="submission" date="2022-08" db="EMBL/GenBank/DDBJ databases">
        <title>Whole genome sequencing of non-tuberculosis mycobacteria type-strains.</title>
        <authorList>
            <person name="Igarashi Y."/>
            <person name="Osugi A."/>
            <person name="Mitarai S."/>
        </authorList>
    </citation>
    <scope>NUCLEOTIDE SEQUENCE</scope>
    <source>
        <strain evidence="2">JCM 16369</strain>
    </source>
</reference>
<keyword evidence="3" id="KW-1185">Reference proteome</keyword>
<dbReference type="Proteomes" id="UP001055337">
    <property type="component" value="Chromosome"/>
</dbReference>
<proteinExistence type="predicted"/>
<feature type="compositionally biased region" description="Polar residues" evidence="1">
    <location>
        <begin position="135"/>
        <end position="145"/>
    </location>
</feature>